<keyword evidence="4" id="KW-1185">Reference proteome</keyword>
<organism evidence="3 4">
    <name type="scientific">Lysinimonas soli</name>
    <dbReference type="NCBI Taxonomy" id="1074233"/>
    <lineage>
        <taxon>Bacteria</taxon>
        <taxon>Bacillati</taxon>
        <taxon>Actinomycetota</taxon>
        <taxon>Actinomycetes</taxon>
        <taxon>Micrococcales</taxon>
        <taxon>Microbacteriaceae</taxon>
        <taxon>Lysinimonas</taxon>
    </lineage>
</organism>
<evidence type="ECO:0008006" key="5">
    <source>
        <dbReference type="Google" id="ProtNLM"/>
    </source>
</evidence>
<evidence type="ECO:0000256" key="1">
    <source>
        <dbReference type="SAM" id="MobiDB-lite"/>
    </source>
</evidence>
<evidence type="ECO:0000313" key="3">
    <source>
        <dbReference type="EMBL" id="MFC5502604.1"/>
    </source>
</evidence>
<reference evidence="4" key="1">
    <citation type="journal article" date="2019" name="Int. J. Syst. Evol. Microbiol.">
        <title>The Global Catalogue of Microorganisms (GCM) 10K type strain sequencing project: providing services to taxonomists for standard genome sequencing and annotation.</title>
        <authorList>
            <consortium name="The Broad Institute Genomics Platform"/>
            <consortium name="The Broad Institute Genome Sequencing Center for Infectious Disease"/>
            <person name="Wu L."/>
            <person name="Ma J."/>
        </authorList>
    </citation>
    <scope>NUCLEOTIDE SEQUENCE [LARGE SCALE GENOMIC DNA]</scope>
    <source>
        <strain evidence="4">CGMCC 4.6997</strain>
    </source>
</reference>
<feature type="chain" id="PRO_5045142202" description="Secreted protein" evidence="2">
    <location>
        <begin position="29"/>
        <end position="171"/>
    </location>
</feature>
<protein>
    <recommendedName>
        <fullName evidence="5">Secreted protein</fullName>
    </recommendedName>
</protein>
<proteinExistence type="predicted"/>
<comment type="caution">
    <text evidence="3">The sequence shown here is derived from an EMBL/GenBank/DDBJ whole genome shotgun (WGS) entry which is preliminary data.</text>
</comment>
<gene>
    <name evidence="3" type="ORF">ACFPJ4_10185</name>
</gene>
<dbReference type="EMBL" id="JBHSMG010000002">
    <property type="protein sequence ID" value="MFC5502604.1"/>
    <property type="molecule type" value="Genomic_DNA"/>
</dbReference>
<dbReference type="Proteomes" id="UP001596039">
    <property type="component" value="Unassembled WGS sequence"/>
</dbReference>
<accession>A0ABW0NQF3</accession>
<keyword evidence="2" id="KW-0732">Signal</keyword>
<name>A0ABW0NQF3_9MICO</name>
<evidence type="ECO:0000256" key="2">
    <source>
        <dbReference type="SAM" id="SignalP"/>
    </source>
</evidence>
<feature type="region of interest" description="Disordered" evidence="1">
    <location>
        <begin position="133"/>
        <end position="171"/>
    </location>
</feature>
<sequence>MSTSSNVKRKLSVLLIAPALLLAFTACASSPGGSSPSAGGPSPRATSASDWRVAFAGCMRDQGIDIPDPGTGGNSGTSIDSSNQDALLAAAKKCQAQLGPMPALSQAEQDAQNAQLQKAMLAAAKCLRDNGVDVADPKPGETLKVPDTAPQDIRQKCGADGAQGATTSLGG</sequence>
<evidence type="ECO:0000313" key="4">
    <source>
        <dbReference type="Proteomes" id="UP001596039"/>
    </source>
</evidence>
<feature type="signal peptide" evidence="2">
    <location>
        <begin position="1"/>
        <end position="28"/>
    </location>
</feature>
<dbReference type="RefSeq" id="WP_386740293.1">
    <property type="nucleotide sequence ID" value="NZ_JBHSMG010000002.1"/>
</dbReference>